<feature type="non-terminal residue" evidence="2">
    <location>
        <position position="108"/>
    </location>
</feature>
<evidence type="ECO:0000256" key="1">
    <source>
        <dbReference type="SAM" id="MobiDB-lite"/>
    </source>
</evidence>
<feature type="non-terminal residue" evidence="2">
    <location>
        <position position="1"/>
    </location>
</feature>
<organism evidence="2">
    <name type="scientific">human gut metagenome</name>
    <dbReference type="NCBI Taxonomy" id="408170"/>
    <lineage>
        <taxon>unclassified sequences</taxon>
        <taxon>metagenomes</taxon>
        <taxon>organismal metagenomes</taxon>
    </lineage>
</organism>
<dbReference type="GO" id="GO:0004386">
    <property type="term" value="F:helicase activity"/>
    <property type="evidence" value="ECO:0007669"/>
    <property type="project" value="UniProtKB-KW"/>
</dbReference>
<keyword evidence="2" id="KW-0347">Helicase</keyword>
<evidence type="ECO:0000313" key="2">
    <source>
        <dbReference type="EMBL" id="ETJ42478.1"/>
    </source>
</evidence>
<protein>
    <submittedName>
        <fullName evidence="2">Helicase</fullName>
    </submittedName>
</protein>
<feature type="compositionally biased region" description="Basic and acidic residues" evidence="1">
    <location>
        <begin position="68"/>
        <end position="81"/>
    </location>
</feature>
<dbReference type="AlphaFoldDB" id="W1YIW6"/>
<keyword evidence="2" id="KW-0547">Nucleotide-binding</keyword>
<keyword evidence="2" id="KW-0067">ATP-binding</keyword>
<reference evidence="2" key="1">
    <citation type="submission" date="2013-12" db="EMBL/GenBank/DDBJ databases">
        <title>A Varibaculum cambriense genome reconstructed from a premature infant gut community with otherwise low bacterial novelty that shifts toward anaerobic metabolism during the third week of life.</title>
        <authorList>
            <person name="Brown C.T."/>
            <person name="Sharon I."/>
            <person name="Thomas B.C."/>
            <person name="Castelle C.J."/>
            <person name="Morowitz M.J."/>
            <person name="Banfield J.F."/>
        </authorList>
    </citation>
    <scope>NUCLEOTIDE SEQUENCE</scope>
</reference>
<gene>
    <name evidence="2" type="ORF">Q604_UNBC03553G0001</name>
</gene>
<feature type="region of interest" description="Disordered" evidence="1">
    <location>
        <begin position="65"/>
        <end position="84"/>
    </location>
</feature>
<accession>W1YIW6</accession>
<keyword evidence="2" id="KW-0378">Hydrolase</keyword>
<proteinExistence type="predicted"/>
<dbReference type="EMBL" id="AZMM01003553">
    <property type="protein sequence ID" value="ETJ42478.1"/>
    <property type="molecule type" value="Genomic_DNA"/>
</dbReference>
<comment type="caution">
    <text evidence="2">The sequence shown here is derived from an EMBL/GenBank/DDBJ whole genome shotgun (WGS) entry which is preliminary data.</text>
</comment>
<name>W1YIW6_9ZZZZ</name>
<sequence length="108" mass="12031">HQPEVHRLAALMEEGRDLVEPHAKDPGQMRVTAFQAGYYSELVALGVVEESAKRWQDSVDRLLGMRQEAGREPEDGQRQADGRGLVASELVDVDPPLGLQAELRPYQL</sequence>